<accession>A0A284SB14</accession>
<dbReference type="InterPro" id="IPR011011">
    <property type="entry name" value="Znf_FYVE_PHD"/>
</dbReference>
<dbReference type="EMBL" id="FUEG01000054">
    <property type="protein sequence ID" value="SJL18192.1"/>
    <property type="molecule type" value="Genomic_DNA"/>
</dbReference>
<evidence type="ECO:0000256" key="3">
    <source>
        <dbReference type="ARBA" id="ARBA00022833"/>
    </source>
</evidence>
<gene>
    <name evidence="6" type="ORF">ARMOST_21770</name>
</gene>
<dbReference type="SUPFAM" id="SSF57903">
    <property type="entry name" value="FYVE/PHD zinc finger"/>
    <property type="match status" value="1"/>
</dbReference>
<dbReference type="InterPro" id="IPR001965">
    <property type="entry name" value="Znf_PHD"/>
</dbReference>
<feature type="domain" description="Zinc finger PHD-type" evidence="5">
    <location>
        <begin position="525"/>
        <end position="575"/>
    </location>
</feature>
<sequence length="581" mass="64719">MPHNNIIDYDSAFGQPCLMLNEPIATLIHCEQMIFLGIGKVINLHINSESVELVPSDLLMEDTVSVTFQFMELIPTSEEDDPSSKNDWRTKTHLQPICLKVAGRFAQPINPSVSTRSARPCYLFESSILLALGDSLLGRLQPGDSKLIPSTMRTHRFPYQRSGKACFICETDHQPQHLDLGMDTICSSCVPSIPLDPARPHHFLAHIGAHILRNSVSPSTEPCRLCLAPAPLCQFFLTKGKGSQGPTKIDYSTSRGCLNLAVTFKYRIAAASTKTAPCSNVPIQCPLCPPNHPAIWKYSAKYHFMSRHPVADLNQWKHLWEISRAERTAMDKVWDERRKVPKLKGKNKQKKDDLGPLRVSEAHSSRLARRTTDVGDYNEEEATPIDAEMKSSSGDSDNTDDDEVHEEEDFMDEESDSNKDAPSSDIPFKMHNHVDSDIVTAREDVATELCTDMLDGQGPQSSSLTKVQSPEEPLASQLQSPTPPTTLLIAGVAQNDGTNDVADGLPLRRSGRVKRRVIEVEDLRQCYCGSAITEDNRSQSDTVSCSNRGCETVWFHLECLQVDYVPVGWRCNACTKKRGRY</sequence>
<feature type="region of interest" description="Disordered" evidence="4">
    <location>
        <begin position="339"/>
        <end position="430"/>
    </location>
</feature>
<dbReference type="Gene3D" id="3.30.40.10">
    <property type="entry name" value="Zinc/RING finger domain, C3HC4 (zinc finger)"/>
    <property type="match status" value="1"/>
</dbReference>
<dbReference type="Proteomes" id="UP000219338">
    <property type="component" value="Unassembled WGS sequence"/>
</dbReference>
<dbReference type="PROSITE" id="PS01359">
    <property type="entry name" value="ZF_PHD_1"/>
    <property type="match status" value="1"/>
</dbReference>
<evidence type="ECO:0000256" key="1">
    <source>
        <dbReference type="ARBA" id="ARBA00022723"/>
    </source>
</evidence>
<feature type="compositionally biased region" description="Acidic residues" evidence="4">
    <location>
        <begin position="397"/>
        <end position="415"/>
    </location>
</feature>
<keyword evidence="7" id="KW-1185">Reference proteome</keyword>
<dbReference type="GO" id="GO:0008270">
    <property type="term" value="F:zinc ion binding"/>
    <property type="evidence" value="ECO:0007669"/>
    <property type="project" value="UniProtKB-KW"/>
</dbReference>
<feature type="region of interest" description="Disordered" evidence="4">
    <location>
        <begin position="454"/>
        <end position="483"/>
    </location>
</feature>
<evidence type="ECO:0000256" key="2">
    <source>
        <dbReference type="ARBA" id="ARBA00022771"/>
    </source>
</evidence>
<evidence type="ECO:0000256" key="4">
    <source>
        <dbReference type="SAM" id="MobiDB-lite"/>
    </source>
</evidence>
<dbReference type="SMART" id="SM00249">
    <property type="entry name" value="PHD"/>
    <property type="match status" value="1"/>
</dbReference>
<evidence type="ECO:0000259" key="5">
    <source>
        <dbReference type="SMART" id="SM00249"/>
    </source>
</evidence>
<protein>
    <recommendedName>
        <fullName evidence="5">Zinc finger PHD-type domain-containing protein</fullName>
    </recommendedName>
</protein>
<dbReference type="OrthoDB" id="2953545at2759"/>
<feature type="compositionally biased region" description="Basic and acidic residues" evidence="4">
    <location>
        <begin position="350"/>
        <end position="364"/>
    </location>
</feature>
<keyword evidence="2" id="KW-0863">Zinc-finger</keyword>
<dbReference type="AlphaFoldDB" id="A0A284SB14"/>
<reference evidence="7" key="1">
    <citation type="journal article" date="2017" name="Nat. Ecol. Evol.">
        <title>Genome expansion and lineage-specific genetic innovations in the forest pathogenic fungi Armillaria.</title>
        <authorList>
            <person name="Sipos G."/>
            <person name="Prasanna A.N."/>
            <person name="Walter M.C."/>
            <person name="O'Connor E."/>
            <person name="Balint B."/>
            <person name="Krizsan K."/>
            <person name="Kiss B."/>
            <person name="Hess J."/>
            <person name="Varga T."/>
            <person name="Slot J."/>
            <person name="Riley R."/>
            <person name="Boka B."/>
            <person name="Rigling D."/>
            <person name="Barry K."/>
            <person name="Lee J."/>
            <person name="Mihaltcheva S."/>
            <person name="LaButti K."/>
            <person name="Lipzen A."/>
            <person name="Waldron R."/>
            <person name="Moloney N.M."/>
            <person name="Sperisen C."/>
            <person name="Kredics L."/>
            <person name="Vagvoelgyi C."/>
            <person name="Patrignani A."/>
            <person name="Fitzpatrick D."/>
            <person name="Nagy I."/>
            <person name="Doyle S."/>
            <person name="Anderson J.B."/>
            <person name="Grigoriev I.V."/>
            <person name="Gueldener U."/>
            <person name="Muensterkoetter M."/>
            <person name="Nagy L.G."/>
        </authorList>
    </citation>
    <scope>NUCLEOTIDE SEQUENCE [LARGE SCALE GENOMIC DNA]</scope>
    <source>
        <strain evidence="7">C18/9</strain>
    </source>
</reference>
<dbReference type="OMA" id="AAMETIW"/>
<dbReference type="InterPro" id="IPR013083">
    <property type="entry name" value="Znf_RING/FYVE/PHD"/>
</dbReference>
<proteinExistence type="predicted"/>
<organism evidence="6 7">
    <name type="scientific">Armillaria ostoyae</name>
    <name type="common">Armillaria root rot fungus</name>
    <dbReference type="NCBI Taxonomy" id="47428"/>
    <lineage>
        <taxon>Eukaryota</taxon>
        <taxon>Fungi</taxon>
        <taxon>Dikarya</taxon>
        <taxon>Basidiomycota</taxon>
        <taxon>Agaricomycotina</taxon>
        <taxon>Agaricomycetes</taxon>
        <taxon>Agaricomycetidae</taxon>
        <taxon>Agaricales</taxon>
        <taxon>Marasmiineae</taxon>
        <taxon>Physalacriaceae</taxon>
        <taxon>Armillaria</taxon>
    </lineage>
</organism>
<keyword evidence="3" id="KW-0862">Zinc</keyword>
<name>A0A284SB14_ARMOS</name>
<evidence type="ECO:0000313" key="7">
    <source>
        <dbReference type="Proteomes" id="UP000219338"/>
    </source>
</evidence>
<dbReference type="InterPro" id="IPR019786">
    <property type="entry name" value="Zinc_finger_PHD-type_CS"/>
</dbReference>
<keyword evidence="1" id="KW-0479">Metal-binding</keyword>
<feature type="compositionally biased region" description="Polar residues" evidence="4">
    <location>
        <begin position="458"/>
        <end position="468"/>
    </location>
</feature>
<evidence type="ECO:0000313" key="6">
    <source>
        <dbReference type="EMBL" id="SJL18192.1"/>
    </source>
</evidence>
<feature type="compositionally biased region" description="Basic residues" evidence="4">
    <location>
        <begin position="339"/>
        <end position="349"/>
    </location>
</feature>